<reference evidence="9 10" key="1">
    <citation type="submission" date="2022-01" db="EMBL/GenBank/DDBJ databases">
        <title>A chromosomal length assembly of Cordylochernes scorpioides.</title>
        <authorList>
            <person name="Zeh D."/>
            <person name="Zeh J."/>
        </authorList>
    </citation>
    <scope>NUCLEOTIDE SEQUENCE [LARGE SCALE GENOMIC DNA]</scope>
    <source>
        <strain evidence="9">IN4F17</strain>
        <tissue evidence="9">Whole Body</tissue>
    </source>
</reference>
<dbReference type="InterPro" id="IPR009617">
    <property type="entry name" value="Seipin"/>
</dbReference>
<gene>
    <name evidence="9" type="ORF">LAZ67_16000935</name>
</gene>
<keyword evidence="4" id="KW-0256">Endoplasmic reticulum</keyword>
<evidence type="ECO:0000256" key="2">
    <source>
        <dbReference type="ARBA" id="ARBA00022064"/>
    </source>
</evidence>
<comment type="subcellular location">
    <subcellularLocation>
        <location evidence="1">Endoplasmic reticulum membrane</location>
        <topology evidence="1">Multi-pass membrane protein</topology>
    </subcellularLocation>
</comment>
<dbReference type="Proteomes" id="UP001235939">
    <property type="component" value="Chromosome 16"/>
</dbReference>
<evidence type="ECO:0000256" key="4">
    <source>
        <dbReference type="ARBA" id="ARBA00022824"/>
    </source>
</evidence>
<keyword evidence="10" id="KW-1185">Reference proteome</keyword>
<evidence type="ECO:0000313" key="9">
    <source>
        <dbReference type="EMBL" id="UYV78313.1"/>
    </source>
</evidence>
<feature type="non-terminal residue" evidence="9">
    <location>
        <position position="160"/>
    </location>
</feature>
<dbReference type="PANTHER" id="PTHR21212:SF0">
    <property type="entry name" value="SEIPIN"/>
    <property type="match status" value="1"/>
</dbReference>
<dbReference type="CDD" id="cd23995">
    <property type="entry name" value="Seipin_BSCL2_like"/>
    <property type="match status" value="1"/>
</dbReference>
<dbReference type="EMBL" id="CP092878">
    <property type="protein sequence ID" value="UYV78313.1"/>
    <property type="molecule type" value="Genomic_DNA"/>
</dbReference>
<keyword evidence="3 8" id="KW-0812">Transmembrane</keyword>
<evidence type="ECO:0000313" key="10">
    <source>
        <dbReference type="Proteomes" id="UP001235939"/>
    </source>
</evidence>
<protein>
    <recommendedName>
        <fullName evidence="2">Seipin</fullName>
    </recommendedName>
</protein>
<dbReference type="Pfam" id="PF06775">
    <property type="entry name" value="Seipin"/>
    <property type="match status" value="1"/>
</dbReference>
<evidence type="ECO:0000256" key="6">
    <source>
        <dbReference type="ARBA" id="ARBA00023098"/>
    </source>
</evidence>
<accession>A0ABY6LEH4</accession>
<evidence type="ECO:0000256" key="1">
    <source>
        <dbReference type="ARBA" id="ARBA00004477"/>
    </source>
</evidence>
<keyword evidence="5 8" id="KW-1133">Transmembrane helix</keyword>
<dbReference type="PANTHER" id="PTHR21212">
    <property type="entry name" value="BERNARDINELLI-SEIP CONGENITAL LIPODYSTROPHY 2 HOMOLOG BSCL2 PROTEIN"/>
    <property type="match status" value="1"/>
</dbReference>
<evidence type="ECO:0000256" key="8">
    <source>
        <dbReference type="SAM" id="Phobius"/>
    </source>
</evidence>
<proteinExistence type="predicted"/>
<evidence type="ECO:0000256" key="5">
    <source>
        <dbReference type="ARBA" id="ARBA00022989"/>
    </source>
</evidence>
<sequence length="160" mass="18467">MERFSGHLHVRWVVSIQAIMHYKSWLYRLLQATFYSPFLFTGSYEEKQLVSVVLFEAYEENPHNVTTHIVLQVQNPKIEIYSSVLKIHATFTGLRYYMFYWPLTTGFFGVTTIFFFLSLIALFSWYHYTATPPFSSAGFLHGDQDSSYGGGSSSSTKSSH</sequence>
<organism evidence="9 10">
    <name type="scientific">Cordylochernes scorpioides</name>
    <dbReference type="NCBI Taxonomy" id="51811"/>
    <lineage>
        <taxon>Eukaryota</taxon>
        <taxon>Metazoa</taxon>
        <taxon>Ecdysozoa</taxon>
        <taxon>Arthropoda</taxon>
        <taxon>Chelicerata</taxon>
        <taxon>Arachnida</taxon>
        <taxon>Pseudoscorpiones</taxon>
        <taxon>Cheliferoidea</taxon>
        <taxon>Chernetidae</taxon>
        <taxon>Cordylochernes</taxon>
    </lineage>
</organism>
<keyword evidence="7 8" id="KW-0472">Membrane</keyword>
<keyword evidence="6" id="KW-0443">Lipid metabolism</keyword>
<evidence type="ECO:0000256" key="3">
    <source>
        <dbReference type="ARBA" id="ARBA00022692"/>
    </source>
</evidence>
<feature type="transmembrane region" description="Helical" evidence="8">
    <location>
        <begin position="99"/>
        <end position="126"/>
    </location>
</feature>
<evidence type="ECO:0000256" key="7">
    <source>
        <dbReference type="ARBA" id="ARBA00023136"/>
    </source>
</evidence>
<name>A0ABY6LEH4_9ARAC</name>